<sequence length="528" mass="58839">MFSITREILLKNGSAVDAAISAMFCAALYNFQSCGVGGGFFMIAYDRPKTGGPPEFLTFDAREVAPLKAEKYMYANETLSKYGGLSIAVPGEIKGYHEAWSKFGRLPFYDLVKPSIKLCKEGFKISHQLARAIENEETLVRSSPGLSKLFVNEHGHLRKKGEVIKLEKLAVTLEQIGKNPNSFYEGDLARNIVDELKEVGGIISDMDLTKYSVKMKKPFMAELPKSKLNIYTLPPPSAGPILSFMLRLMDSFNQSYNPSYTPVDAYQILVETLKFGYSLKTHLGDPEFYDVTKVLADILSDEYIESIHKLVTLRETHDYSYYNPHPGFHELRDAGTSHIGVVSPDGGVVAATTTINLVFGSGVIGNRTGILYNDEMNDFSLPVLKPQFGEGNFIEALKRPLSSMAPSILLDHDGNFKYVIGGSGGTKITSAELYVLANRLWSGHKINEAVDKLRLHHQFVPNHILYERGFDQKILDELIDIGHDVKRMRKNATMSVVQVIESTCHLKVNKKCLIAVSDYRKEGKPDGF</sequence>
<dbReference type="InParanoid" id="T1EDV0"/>
<protein>
    <recommendedName>
        <fullName evidence="11">Gamma-glutamyltransferase</fullName>
    </recommendedName>
</protein>
<evidence type="ECO:0000313" key="9">
    <source>
        <dbReference type="EnsemblMetazoa" id="HelroP105460"/>
    </source>
</evidence>
<reference evidence="9" key="3">
    <citation type="submission" date="2015-06" db="UniProtKB">
        <authorList>
            <consortium name="EnsemblMetazoa"/>
        </authorList>
    </citation>
    <scope>IDENTIFICATION</scope>
</reference>
<dbReference type="GO" id="GO:0036374">
    <property type="term" value="F:glutathione hydrolase activity"/>
    <property type="evidence" value="ECO:0000318"/>
    <property type="project" value="GO_Central"/>
</dbReference>
<keyword evidence="4" id="KW-0325">Glycoprotein</keyword>
<name>T1EDV0_HELRO</name>
<dbReference type="GO" id="GO:0005886">
    <property type="term" value="C:plasma membrane"/>
    <property type="evidence" value="ECO:0000318"/>
    <property type="project" value="GO_Central"/>
</dbReference>
<accession>T1EDV0</accession>
<dbReference type="GeneID" id="20194752"/>
<gene>
    <name evidence="9" type="primary">20194752</name>
    <name evidence="8" type="ORF">HELRODRAFT_105460</name>
</gene>
<dbReference type="CTD" id="20194752"/>
<evidence type="ECO:0000256" key="1">
    <source>
        <dbReference type="ARBA" id="ARBA00022670"/>
    </source>
</evidence>
<reference evidence="10" key="1">
    <citation type="submission" date="2012-12" db="EMBL/GenBank/DDBJ databases">
        <authorList>
            <person name="Hellsten U."/>
            <person name="Grimwood J."/>
            <person name="Chapman J.A."/>
            <person name="Shapiro H."/>
            <person name="Aerts A."/>
            <person name="Otillar R.P."/>
            <person name="Terry A.Y."/>
            <person name="Boore J.L."/>
            <person name="Simakov O."/>
            <person name="Marletaz F."/>
            <person name="Cho S.-J."/>
            <person name="Edsinger-Gonzales E."/>
            <person name="Havlak P."/>
            <person name="Kuo D.-H."/>
            <person name="Larsson T."/>
            <person name="Lv J."/>
            <person name="Arendt D."/>
            <person name="Savage R."/>
            <person name="Osoegawa K."/>
            <person name="de Jong P."/>
            <person name="Lindberg D.R."/>
            <person name="Seaver E.C."/>
            <person name="Weisblat D.A."/>
            <person name="Putnam N.H."/>
            <person name="Grigoriev I.V."/>
            <person name="Rokhsar D.S."/>
        </authorList>
    </citation>
    <scope>NUCLEOTIDE SEQUENCE</scope>
</reference>
<dbReference type="EMBL" id="KB095811">
    <property type="protein sequence ID" value="ESO12642.1"/>
    <property type="molecule type" value="Genomic_DNA"/>
</dbReference>
<evidence type="ECO:0008006" key="11">
    <source>
        <dbReference type="Google" id="ProtNLM"/>
    </source>
</evidence>
<dbReference type="GO" id="GO:0006508">
    <property type="term" value="P:proteolysis"/>
    <property type="evidence" value="ECO:0007669"/>
    <property type="project" value="UniProtKB-KW"/>
</dbReference>
<dbReference type="eggNOG" id="KOG2410">
    <property type="taxonomic scope" value="Eukaryota"/>
</dbReference>
<keyword evidence="2" id="KW-0808">Transferase</keyword>
<evidence type="ECO:0000256" key="3">
    <source>
        <dbReference type="ARBA" id="ARBA00022801"/>
    </source>
</evidence>
<evidence type="ECO:0000256" key="4">
    <source>
        <dbReference type="ARBA" id="ARBA00023180"/>
    </source>
</evidence>
<feature type="binding site" evidence="7">
    <location>
        <position position="425"/>
    </location>
    <ligand>
        <name>L-glutamate</name>
        <dbReference type="ChEBI" id="CHEBI:29985"/>
    </ligand>
</feature>
<evidence type="ECO:0000256" key="6">
    <source>
        <dbReference type="PIRSR" id="PIRSR600101-1"/>
    </source>
</evidence>
<evidence type="ECO:0000256" key="2">
    <source>
        <dbReference type="ARBA" id="ARBA00022679"/>
    </source>
</evidence>
<dbReference type="PANTHER" id="PTHR11686">
    <property type="entry name" value="GAMMA GLUTAMYL TRANSPEPTIDASE"/>
    <property type="match status" value="1"/>
</dbReference>
<keyword evidence="5" id="KW-0012">Acyltransferase</keyword>
<feature type="binding site" evidence="7">
    <location>
        <begin position="402"/>
        <end position="403"/>
    </location>
    <ligand>
        <name>L-glutamate</name>
        <dbReference type="ChEBI" id="CHEBI:29985"/>
    </ligand>
</feature>
<proteinExistence type="predicted"/>
<dbReference type="GO" id="GO:0006751">
    <property type="term" value="P:glutathione catabolic process"/>
    <property type="evidence" value="ECO:0000318"/>
    <property type="project" value="GO_Central"/>
</dbReference>
<dbReference type="InterPro" id="IPR000101">
    <property type="entry name" value="GGT_peptidase"/>
</dbReference>
<reference evidence="8 10" key="2">
    <citation type="journal article" date="2013" name="Nature">
        <title>Insights into bilaterian evolution from three spiralian genomes.</title>
        <authorList>
            <person name="Simakov O."/>
            <person name="Marletaz F."/>
            <person name="Cho S.J."/>
            <person name="Edsinger-Gonzales E."/>
            <person name="Havlak P."/>
            <person name="Hellsten U."/>
            <person name="Kuo D.H."/>
            <person name="Larsson T."/>
            <person name="Lv J."/>
            <person name="Arendt D."/>
            <person name="Savage R."/>
            <person name="Osoegawa K."/>
            <person name="de Jong P."/>
            <person name="Grimwood J."/>
            <person name="Chapman J.A."/>
            <person name="Shapiro H."/>
            <person name="Aerts A."/>
            <person name="Otillar R.P."/>
            <person name="Terry A.Y."/>
            <person name="Boore J.L."/>
            <person name="Grigoriev I.V."/>
            <person name="Lindberg D.R."/>
            <person name="Seaver E.C."/>
            <person name="Weisblat D.A."/>
            <person name="Putnam N.H."/>
            <person name="Rokhsar D.S."/>
        </authorList>
    </citation>
    <scope>NUCLEOTIDE SEQUENCE</scope>
</reference>
<feature type="binding site" evidence="7">
    <location>
        <position position="378"/>
    </location>
    <ligand>
        <name>L-glutamate</name>
        <dbReference type="ChEBI" id="CHEBI:29985"/>
    </ligand>
</feature>
<dbReference type="InterPro" id="IPR029055">
    <property type="entry name" value="Ntn_hydrolases_N"/>
</dbReference>
<dbReference type="PANTHER" id="PTHR11686:SF9">
    <property type="entry name" value="RE13973P"/>
    <property type="match status" value="1"/>
</dbReference>
<dbReference type="OrthoDB" id="1081007at2759"/>
<dbReference type="InterPro" id="IPR043137">
    <property type="entry name" value="GGT_ssub_C"/>
</dbReference>
<dbReference type="Proteomes" id="UP000015101">
    <property type="component" value="Unassembled WGS sequence"/>
</dbReference>
<dbReference type="SUPFAM" id="SSF56235">
    <property type="entry name" value="N-terminal nucleophile aminohydrolases (Ntn hydrolases)"/>
    <property type="match status" value="1"/>
</dbReference>
<keyword evidence="1" id="KW-0645">Protease</keyword>
<dbReference type="GO" id="GO:0016746">
    <property type="term" value="F:acyltransferase activity"/>
    <property type="evidence" value="ECO:0007669"/>
    <property type="project" value="UniProtKB-KW"/>
</dbReference>
<dbReference type="OMA" id="FAIRMNI"/>
<dbReference type="RefSeq" id="XP_009009362.1">
    <property type="nucleotide sequence ID" value="XM_009011114.1"/>
</dbReference>
<dbReference type="STRING" id="6412.T1EDV0"/>
<feature type="active site" description="Nucleophile" evidence="6">
    <location>
        <position position="336"/>
    </location>
</feature>
<evidence type="ECO:0000256" key="5">
    <source>
        <dbReference type="ARBA" id="ARBA00023315"/>
    </source>
</evidence>
<dbReference type="EMBL" id="AMQM01000212">
    <property type="status" value="NOT_ANNOTATED_CDS"/>
    <property type="molecule type" value="Genomic_DNA"/>
</dbReference>
<keyword evidence="10" id="KW-1185">Reference proteome</keyword>
<dbReference type="Gene3D" id="1.10.246.130">
    <property type="match status" value="1"/>
</dbReference>
<organism evidence="9 10">
    <name type="scientific">Helobdella robusta</name>
    <name type="common">Californian leech</name>
    <dbReference type="NCBI Taxonomy" id="6412"/>
    <lineage>
        <taxon>Eukaryota</taxon>
        <taxon>Metazoa</taxon>
        <taxon>Spiralia</taxon>
        <taxon>Lophotrochozoa</taxon>
        <taxon>Annelida</taxon>
        <taxon>Clitellata</taxon>
        <taxon>Hirudinea</taxon>
        <taxon>Rhynchobdellida</taxon>
        <taxon>Glossiphoniidae</taxon>
        <taxon>Helobdella</taxon>
    </lineage>
</organism>
<dbReference type="FunCoup" id="T1EDV0">
    <property type="interactions" value="65"/>
</dbReference>
<evidence type="ECO:0000256" key="7">
    <source>
        <dbReference type="PIRSR" id="PIRSR600101-2"/>
    </source>
</evidence>
<keyword evidence="3" id="KW-0378">Hydrolase</keyword>
<dbReference type="Pfam" id="PF01019">
    <property type="entry name" value="G_glu_transpept"/>
    <property type="match status" value="1"/>
</dbReference>
<dbReference type="Gene3D" id="3.60.20.40">
    <property type="match status" value="1"/>
</dbReference>
<dbReference type="FunFam" id="3.60.20.40:FF:000028">
    <property type="entry name" value="Uncharacterized protein"/>
    <property type="match status" value="1"/>
</dbReference>
<dbReference type="AlphaFoldDB" id="T1EDV0"/>
<feature type="binding site" evidence="7">
    <location>
        <begin position="354"/>
        <end position="356"/>
    </location>
    <ligand>
        <name>L-glutamate</name>
        <dbReference type="ChEBI" id="CHEBI:29985"/>
    </ligand>
</feature>
<evidence type="ECO:0000313" key="10">
    <source>
        <dbReference type="Proteomes" id="UP000015101"/>
    </source>
</evidence>
<feature type="binding site" evidence="7">
    <location>
        <position position="62"/>
    </location>
    <ligand>
        <name>L-glutamate</name>
        <dbReference type="ChEBI" id="CHEBI:29985"/>
    </ligand>
</feature>
<evidence type="ECO:0000313" key="8">
    <source>
        <dbReference type="EMBL" id="ESO12642.1"/>
    </source>
</evidence>
<dbReference type="InterPro" id="IPR043138">
    <property type="entry name" value="GGT_lsub"/>
</dbReference>
<dbReference type="KEGG" id="hro:HELRODRAFT_105460"/>
<dbReference type="FunFam" id="1.10.246.130:FF:000005">
    <property type="entry name" value="Gamma-glutamyltranspeptidase 1, putative"/>
    <property type="match status" value="1"/>
</dbReference>
<dbReference type="EnsemblMetazoa" id="HelroT105460">
    <property type="protein sequence ID" value="HelroP105460"/>
    <property type="gene ID" value="HelroG105460"/>
</dbReference>
<dbReference type="PRINTS" id="PR01210">
    <property type="entry name" value="GGTRANSPTASE"/>
</dbReference>
<dbReference type="HOGENOM" id="CLU_014813_4_1_1"/>